<dbReference type="InterPro" id="IPR036107">
    <property type="entry name" value="CsrA_sf"/>
</dbReference>
<keyword evidence="4 5" id="KW-0694">RNA-binding</keyword>
<comment type="subunit">
    <text evidence="5">Homodimer; the beta-strands of each monomer intercalate to form a hydrophobic core, while the alpha-helices form wings that extend away from the core.</text>
</comment>
<evidence type="ECO:0000313" key="8">
    <source>
        <dbReference type="Proteomes" id="UP000524246"/>
    </source>
</evidence>
<dbReference type="GO" id="GO:0045947">
    <property type="term" value="P:negative regulation of translational initiation"/>
    <property type="evidence" value="ECO:0007669"/>
    <property type="project" value="UniProtKB-UniRule"/>
</dbReference>
<dbReference type="HAMAP" id="MF_00167">
    <property type="entry name" value="CsrA"/>
    <property type="match status" value="1"/>
</dbReference>
<accession>A0A7X9FPR6</accession>
<dbReference type="FunFam" id="2.60.40.4380:FF:000002">
    <property type="entry name" value="Translational regulator CsrA"/>
    <property type="match status" value="1"/>
</dbReference>
<dbReference type="NCBIfam" id="TIGR00202">
    <property type="entry name" value="csrA"/>
    <property type="match status" value="1"/>
</dbReference>
<organism evidence="7 8">
    <name type="scientific">SAR324 cluster bacterium</name>
    <dbReference type="NCBI Taxonomy" id="2024889"/>
    <lineage>
        <taxon>Bacteria</taxon>
        <taxon>Deltaproteobacteria</taxon>
        <taxon>SAR324 cluster</taxon>
    </lineage>
</organism>
<keyword evidence="3 5" id="KW-0810">Translation regulation</keyword>
<proteinExistence type="inferred from homology"/>
<keyword evidence="2 5" id="KW-0678">Repressor</keyword>
<dbReference type="PANTHER" id="PTHR34984">
    <property type="entry name" value="CARBON STORAGE REGULATOR"/>
    <property type="match status" value="1"/>
</dbReference>
<evidence type="ECO:0000313" key="7">
    <source>
        <dbReference type="EMBL" id="NMC61927.1"/>
    </source>
</evidence>
<dbReference type="Pfam" id="PF02599">
    <property type="entry name" value="CsrA"/>
    <property type="match status" value="1"/>
</dbReference>
<gene>
    <name evidence="5 7" type="primary">csrA</name>
    <name evidence="7" type="ORF">GYA55_02035</name>
</gene>
<evidence type="ECO:0000256" key="3">
    <source>
        <dbReference type="ARBA" id="ARBA00022845"/>
    </source>
</evidence>
<dbReference type="GO" id="GO:0006109">
    <property type="term" value="P:regulation of carbohydrate metabolic process"/>
    <property type="evidence" value="ECO:0007669"/>
    <property type="project" value="InterPro"/>
</dbReference>
<dbReference type="SUPFAM" id="SSF117130">
    <property type="entry name" value="CsrA-like"/>
    <property type="match status" value="1"/>
</dbReference>
<dbReference type="Gene3D" id="2.60.40.4380">
    <property type="entry name" value="Translational regulator CsrA"/>
    <property type="match status" value="1"/>
</dbReference>
<evidence type="ECO:0000256" key="6">
    <source>
        <dbReference type="SAM" id="MobiDB-lite"/>
    </source>
</evidence>
<comment type="similarity">
    <text evidence="5">Belongs to the CsrA/RsmA family.</text>
</comment>
<comment type="subcellular location">
    <subcellularLocation>
        <location evidence="5">Cytoplasm</location>
    </subcellularLocation>
</comment>
<dbReference type="InterPro" id="IPR003751">
    <property type="entry name" value="CsrA"/>
</dbReference>
<dbReference type="Proteomes" id="UP000524246">
    <property type="component" value="Unassembled WGS sequence"/>
</dbReference>
<sequence>MLILTRKRGESIYIGGRIKVTVVEIKGNQVRVGIDAPQEERVYREEIYLQILEENRQAAEAVSSEAQDINSLSDMWEKKGGAGTPTSNLSGIAPRQKLSSLTKASVKGQEIPVFKRRKKEKSDE</sequence>
<keyword evidence="1 5" id="KW-0963">Cytoplasm</keyword>
<feature type="region of interest" description="Disordered" evidence="6">
    <location>
        <begin position="75"/>
        <end position="124"/>
    </location>
</feature>
<dbReference type="NCBIfam" id="NF002469">
    <property type="entry name" value="PRK01712.1"/>
    <property type="match status" value="1"/>
</dbReference>
<keyword evidence="5" id="KW-1005">Bacterial flagellum biogenesis</keyword>
<dbReference type="GO" id="GO:0048027">
    <property type="term" value="F:mRNA 5'-UTR binding"/>
    <property type="evidence" value="ECO:0007669"/>
    <property type="project" value="UniProtKB-UniRule"/>
</dbReference>
<dbReference type="GO" id="GO:0005829">
    <property type="term" value="C:cytosol"/>
    <property type="evidence" value="ECO:0007669"/>
    <property type="project" value="TreeGrafter"/>
</dbReference>
<dbReference type="AlphaFoldDB" id="A0A7X9FPR6"/>
<reference evidence="7 8" key="1">
    <citation type="journal article" date="2020" name="Biotechnol. Biofuels">
        <title>New insights from the biogas microbiome by comprehensive genome-resolved metagenomics of nearly 1600 species originating from multiple anaerobic digesters.</title>
        <authorList>
            <person name="Campanaro S."/>
            <person name="Treu L."/>
            <person name="Rodriguez-R L.M."/>
            <person name="Kovalovszki A."/>
            <person name="Ziels R.M."/>
            <person name="Maus I."/>
            <person name="Zhu X."/>
            <person name="Kougias P.G."/>
            <person name="Basile A."/>
            <person name="Luo G."/>
            <person name="Schluter A."/>
            <person name="Konstantinidis K.T."/>
            <person name="Angelidaki I."/>
        </authorList>
    </citation>
    <scope>NUCLEOTIDE SEQUENCE [LARGE SCALE GENOMIC DNA]</scope>
    <source>
        <strain evidence="7">AS27yjCOA_65</strain>
    </source>
</reference>
<evidence type="ECO:0000256" key="4">
    <source>
        <dbReference type="ARBA" id="ARBA00022884"/>
    </source>
</evidence>
<evidence type="ECO:0000256" key="5">
    <source>
        <dbReference type="HAMAP-Rule" id="MF_00167"/>
    </source>
</evidence>
<dbReference type="GO" id="GO:0044781">
    <property type="term" value="P:bacterial-type flagellum organization"/>
    <property type="evidence" value="ECO:0007669"/>
    <property type="project" value="UniProtKB-KW"/>
</dbReference>
<feature type="compositionally biased region" description="Basic residues" evidence="6">
    <location>
        <begin position="114"/>
        <end position="124"/>
    </location>
</feature>
<protein>
    <recommendedName>
        <fullName evidence="5">Translational regulator CsrA</fullName>
    </recommendedName>
</protein>
<dbReference type="GO" id="GO:1902208">
    <property type="term" value="P:regulation of bacterial-type flagellum assembly"/>
    <property type="evidence" value="ECO:0007669"/>
    <property type="project" value="UniProtKB-UniRule"/>
</dbReference>
<dbReference type="PANTHER" id="PTHR34984:SF1">
    <property type="entry name" value="CARBON STORAGE REGULATOR"/>
    <property type="match status" value="1"/>
</dbReference>
<evidence type="ECO:0000256" key="2">
    <source>
        <dbReference type="ARBA" id="ARBA00022491"/>
    </source>
</evidence>
<evidence type="ECO:0000256" key="1">
    <source>
        <dbReference type="ARBA" id="ARBA00022490"/>
    </source>
</evidence>
<comment type="function">
    <text evidence="5">A translational regulator that binds mRNA to regulate translation initiation and/or mRNA stability. Usually binds in the 5'-UTR at or near the Shine-Dalgarno sequence preventing ribosome-binding, thus repressing translation. Its main target seems to be the major flagellin gene, while its function is anatagonized by FliW.</text>
</comment>
<comment type="caution">
    <text evidence="7">The sequence shown here is derived from an EMBL/GenBank/DDBJ whole genome shotgun (WGS) entry which is preliminary data.</text>
</comment>
<name>A0A7X9FPR6_9DELT</name>
<dbReference type="EMBL" id="JAAZON010000082">
    <property type="protein sequence ID" value="NMC61927.1"/>
    <property type="molecule type" value="Genomic_DNA"/>
</dbReference>
<dbReference type="GO" id="GO:0006402">
    <property type="term" value="P:mRNA catabolic process"/>
    <property type="evidence" value="ECO:0007669"/>
    <property type="project" value="InterPro"/>
</dbReference>